<dbReference type="InterPro" id="IPR031348">
    <property type="entry name" value="PigL_N"/>
</dbReference>
<dbReference type="Gene3D" id="1.25.40.20">
    <property type="entry name" value="Ankyrin repeat-containing domain"/>
    <property type="match status" value="1"/>
</dbReference>
<gene>
    <name evidence="2" type="ORF">AOQ84DRAFT_403698</name>
</gene>
<keyword evidence="3" id="KW-1185">Reference proteome</keyword>
<dbReference type="OrthoDB" id="1577640at2759"/>
<proteinExistence type="predicted"/>
<dbReference type="InterPro" id="IPR036770">
    <property type="entry name" value="Ankyrin_rpt-contain_sf"/>
</dbReference>
<dbReference type="SUPFAM" id="SSF48403">
    <property type="entry name" value="Ankyrin repeat"/>
    <property type="match status" value="1"/>
</dbReference>
<dbReference type="Pfam" id="PF17111">
    <property type="entry name" value="PigL_N"/>
    <property type="match status" value="1"/>
</dbReference>
<dbReference type="Proteomes" id="UP000250140">
    <property type="component" value="Unassembled WGS sequence"/>
</dbReference>
<organism evidence="2 3">
    <name type="scientific">Glonium stellatum</name>
    <dbReference type="NCBI Taxonomy" id="574774"/>
    <lineage>
        <taxon>Eukaryota</taxon>
        <taxon>Fungi</taxon>
        <taxon>Dikarya</taxon>
        <taxon>Ascomycota</taxon>
        <taxon>Pezizomycotina</taxon>
        <taxon>Dothideomycetes</taxon>
        <taxon>Pleosporomycetidae</taxon>
        <taxon>Gloniales</taxon>
        <taxon>Gloniaceae</taxon>
        <taxon>Glonium</taxon>
    </lineage>
</organism>
<evidence type="ECO:0000313" key="2">
    <source>
        <dbReference type="EMBL" id="OCL09766.1"/>
    </source>
</evidence>
<accession>A0A8E2F393</accession>
<evidence type="ECO:0000259" key="1">
    <source>
        <dbReference type="Pfam" id="PF17111"/>
    </source>
</evidence>
<sequence>MTDPLSLTGTAVGIVSLGLTVCQSLVSYYNSWASQDDQVKEAMTRVEELENVLELLNGRLARLPSKHEAVSSQVEKLIISCKASVNKLEDMLEKCRGAGKPSNLKEKLQTQKRKVLFPFKTDTLDGIKATSRDIVGILNIALEALQVDIQVEQTSMMNQHFSRLNDTVLDQGSAFQANLAEMSDQSKQTQESMLLHQARIMQELLSLRASQERLCEALKSELYTFQSKLCRSPRLLEETCNDARQLGVLGEQSDPAFLLVPDKIHAPRRSFARQRQCTCTIRPRVADGYNNTRNTFSVWYSSSSHSSTCPLRYNHRKINTFGLGLKLCGFILSSSIQTTLTVTRGAGGCSISSALRYRAIVPDYSPAFKLLGLVYKEFDQHARKGQDFRPYVDRTLRQLEELFRNGEASPTDIRTSGGTLLHAILSGMILFEKPENNLLPSYHRLLSALIDMGVPPNEIDYRGQYRPKLVDYFGAFDEVMEALELGCLSRAVLSKSETKTLEILSDNPRAIFEKGYAGQNPLHYSCNWPSGLSILLRFSSPETINQPDDAGLLPLCHACALNCKESVQLLLAADSALISPMRDGWSDNGDVLKRVFCYRLDTLIPYIINALVDRRDRLRRLALEYLPGHVYDSLGIPEDRVLDKQAYTIYTALVANNVRVPASLYCSSKMETVYHSQFLTPKFSELLFEAGFRDIDGLDSRRVTPVMSLGMEWLDERAMCNLPWLLSKGADIDCRLPNLNPGDPEGVVAHQLATNLANVFYRKIFYHFINTDATIDKDAVIDMLWSYSDELQKILASVFAKPVFDGCLCFCSSGGCCPATKVLRVMSLAWCYQSHNTQLVRMWFIDWITERVLEREGWNEVRGWLSVEIIRYETFSSLGLRHTCRDMQPYSTYPTQEERMEIREEERFLAAQLDDLVPEFVAKYAELGVSLLEFFEGYWKDRMEQILDDSGSVDEEKVHRIKELGVVLEE</sequence>
<dbReference type="AlphaFoldDB" id="A0A8E2F393"/>
<dbReference type="EMBL" id="KV749367">
    <property type="protein sequence ID" value="OCL09766.1"/>
    <property type="molecule type" value="Genomic_DNA"/>
</dbReference>
<feature type="domain" description="Azaphilone pigments biosynthesis cluster protein L N-terminal" evidence="1">
    <location>
        <begin position="2"/>
        <end position="193"/>
    </location>
</feature>
<name>A0A8E2F393_9PEZI</name>
<protein>
    <recommendedName>
        <fullName evidence="1">Azaphilone pigments biosynthesis cluster protein L N-terminal domain-containing protein</fullName>
    </recommendedName>
</protein>
<evidence type="ECO:0000313" key="3">
    <source>
        <dbReference type="Proteomes" id="UP000250140"/>
    </source>
</evidence>
<reference evidence="2 3" key="1">
    <citation type="journal article" date="2016" name="Nat. Commun.">
        <title>Ectomycorrhizal ecology is imprinted in the genome of the dominant symbiotic fungus Cenococcum geophilum.</title>
        <authorList>
            <consortium name="DOE Joint Genome Institute"/>
            <person name="Peter M."/>
            <person name="Kohler A."/>
            <person name="Ohm R.A."/>
            <person name="Kuo A."/>
            <person name="Krutzmann J."/>
            <person name="Morin E."/>
            <person name="Arend M."/>
            <person name="Barry K.W."/>
            <person name="Binder M."/>
            <person name="Choi C."/>
            <person name="Clum A."/>
            <person name="Copeland A."/>
            <person name="Grisel N."/>
            <person name="Haridas S."/>
            <person name="Kipfer T."/>
            <person name="LaButti K."/>
            <person name="Lindquist E."/>
            <person name="Lipzen A."/>
            <person name="Maire R."/>
            <person name="Meier B."/>
            <person name="Mihaltcheva S."/>
            <person name="Molinier V."/>
            <person name="Murat C."/>
            <person name="Poggeler S."/>
            <person name="Quandt C.A."/>
            <person name="Sperisen C."/>
            <person name="Tritt A."/>
            <person name="Tisserant E."/>
            <person name="Crous P.W."/>
            <person name="Henrissat B."/>
            <person name="Nehls U."/>
            <person name="Egli S."/>
            <person name="Spatafora J.W."/>
            <person name="Grigoriev I.V."/>
            <person name="Martin F.M."/>
        </authorList>
    </citation>
    <scope>NUCLEOTIDE SEQUENCE [LARGE SCALE GENOMIC DNA]</scope>
    <source>
        <strain evidence="2 3">CBS 207.34</strain>
    </source>
</reference>